<dbReference type="InterPro" id="IPR058288">
    <property type="entry name" value="DUF7982"/>
</dbReference>
<keyword evidence="5" id="KW-1185">Reference proteome</keyword>
<feature type="transmembrane region" description="Helical" evidence="2">
    <location>
        <begin position="26"/>
        <end position="51"/>
    </location>
</feature>
<dbReference type="RefSeq" id="WP_390209976.1">
    <property type="nucleotide sequence ID" value="NZ_JBHTAH010000002.1"/>
</dbReference>
<feature type="region of interest" description="Disordered" evidence="1">
    <location>
        <begin position="190"/>
        <end position="212"/>
    </location>
</feature>
<feature type="domain" description="DUF7982" evidence="3">
    <location>
        <begin position="85"/>
        <end position="188"/>
    </location>
</feature>
<evidence type="ECO:0000256" key="2">
    <source>
        <dbReference type="SAM" id="Phobius"/>
    </source>
</evidence>
<gene>
    <name evidence="4" type="ORF">ACFQL9_03720</name>
</gene>
<evidence type="ECO:0000313" key="5">
    <source>
        <dbReference type="Proteomes" id="UP001596461"/>
    </source>
</evidence>
<dbReference type="AlphaFoldDB" id="A0ABD5WCQ3"/>
<evidence type="ECO:0000313" key="4">
    <source>
        <dbReference type="EMBL" id="MFC7068739.1"/>
    </source>
</evidence>
<dbReference type="Pfam" id="PF25939">
    <property type="entry name" value="DUF7982"/>
    <property type="match status" value="2"/>
</dbReference>
<comment type="caution">
    <text evidence="4">The sequence shown here is derived from an EMBL/GenBank/DDBJ whole genome shotgun (WGS) entry which is preliminary data.</text>
</comment>
<dbReference type="Proteomes" id="UP001596461">
    <property type="component" value="Unassembled WGS sequence"/>
</dbReference>
<accession>A0ABD5WCQ3</accession>
<sequence>MGVLLVAAGIAVPAFRTLLVAWGGTALFLALLVRFVFTGPTVSAAVATDIYTTMAGNARRRNPTGERRYHPTEGDGVSLVVGGETFEPVGERLLAAVETDAGSGPLNERLGVLVDVVVNEFELAGRASATTADGEATVTVAESRVGTTELFDHPVVSLVGVALARHLATPVAVEATVEDGRLVVTGRWSQGADELLERPDSDEGGEDERPDR</sequence>
<keyword evidence="2" id="KW-0472">Membrane</keyword>
<organism evidence="4 5">
    <name type="scientific">Halobaculum lipolyticum</name>
    <dbReference type="NCBI Taxonomy" id="3032001"/>
    <lineage>
        <taxon>Archaea</taxon>
        <taxon>Methanobacteriati</taxon>
        <taxon>Methanobacteriota</taxon>
        <taxon>Stenosarchaea group</taxon>
        <taxon>Halobacteria</taxon>
        <taxon>Halobacteriales</taxon>
        <taxon>Haloferacaceae</taxon>
        <taxon>Halobaculum</taxon>
    </lineage>
</organism>
<evidence type="ECO:0000259" key="3">
    <source>
        <dbReference type="Pfam" id="PF25939"/>
    </source>
</evidence>
<protein>
    <recommendedName>
        <fullName evidence="3">DUF7982 domain-containing protein</fullName>
    </recommendedName>
</protein>
<dbReference type="EMBL" id="JBHTAH010000002">
    <property type="protein sequence ID" value="MFC7068739.1"/>
    <property type="molecule type" value="Genomic_DNA"/>
</dbReference>
<keyword evidence="2" id="KW-1133">Transmembrane helix</keyword>
<feature type="domain" description="DUF7982" evidence="3">
    <location>
        <begin position="1"/>
        <end position="83"/>
    </location>
</feature>
<name>A0ABD5WCQ3_9EURY</name>
<keyword evidence="2" id="KW-0812">Transmembrane</keyword>
<feature type="compositionally biased region" description="Basic and acidic residues" evidence="1">
    <location>
        <begin position="195"/>
        <end position="212"/>
    </location>
</feature>
<reference evidence="4 5" key="1">
    <citation type="journal article" date="2019" name="Int. J. Syst. Evol. Microbiol.">
        <title>The Global Catalogue of Microorganisms (GCM) 10K type strain sequencing project: providing services to taxonomists for standard genome sequencing and annotation.</title>
        <authorList>
            <consortium name="The Broad Institute Genomics Platform"/>
            <consortium name="The Broad Institute Genome Sequencing Center for Infectious Disease"/>
            <person name="Wu L."/>
            <person name="Ma J."/>
        </authorList>
    </citation>
    <scope>NUCLEOTIDE SEQUENCE [LARGE SCALE GENOMIC DNA]</scope>
    <source>
        <strain evidence="4 5">DT31</strain>
    </source>
</reference>
<proteinExistence type="predicted"/>
<evidence type="ECO:0000256" key="1">
    <source>
        <dbReference type="SAM" id="MobiDB-lite"/>
    </source>
</evidence>